<accession>A0A235FCC6</accession>
<gene>
    <name evidence="3" type="ORF">CGZ90_01935</name>
</gene>
<sequence length="347" mass="39456">MRMRLEKLIRDINGAESTSQLIDCHKLIDQQVKYVFPELTFSHMRNIFKEINSLHVLLKSKALELAAKDQGIDKDGSFCWGMMGSGAREEQTVKTDQDNCLLYTDEKLGFDIDEFSSAGIQSLLKAGYPLCTGNVMATNPRWKFSVGHINHSRPIDELFKDVRYVFILLDLVPLYGNESLLFSFREKVISEIKQKEDLQVKMKAAAAGLQVPIGPFGRIYVERYGSFAGKFNIKAGVYAPLVIALKYLSLLHGIGAVNSYCRLDELRRCGAIDESFSQELSAALDILLYFRLRQSTLFQFDEEIHDFIAIEDLTKKQLGSLKKAMRTVQRLQSHVKKRGGRHEAFQQ</sequence>
<dbReference type="Proteomes" id="UP000215059">
    <property type="component" value="Unassembled WGS sequence"/>
</dbReference>
<dbReference type="Pfam" id="PF10335">
    <property type="entry name" value="DUF294_C"/>
    <property type="match status" value="1"/>
</dbReference>
<proteinExistence type="predicted"/>
<dbReference type="OrthoDB" id="9810963at2"/>
<dbReference type="InterPro" id="IPR005105">
    <property type="entry name" value="GlnD_Uridyltrans_N"/>
</dbReference>
<evidence type="ECO:0000313" key="3">
    <source>
        <dbReference type="EMBL" id="OYD58684.1"/>
    </source>
</evidence>
<dbReference type="EMBL" id="NOII01000001">
    <property type="protein sequence ID" value="OYD58684.1"/>
    <property type="molecule type" value="Genomic_DNA"/>
</dbReference>
<dbReference type="Pfam" id="PF03445">
    <property type="entry name" value="DUF294"/>
    <property type="match status" value="1"/>
</dbReference>
<dbReference type="InterPro" id="IPR018821">
    <property type="entry name" value="DUF294_put_nucleoTrafse_sb-bd"/>
</dbReference>
<protein>
    <recommendedName>
        <fullName evidence="5">Nucleotidyltransferase</fullName>
    </recommendedName>
</protein>
<dbReference type="AlphaFoldDB" id="A0A235FCC6"/>
<evidence type="ECO:0000259" key="1">
    <source>
        <dbReference type="Pfam" id="PF03445"/>
    </source>
</evidence>
<name>A0A235FCC6_9BACL</name>
<feature type="domain" description="DUF294" evidence="2">
    <location>
        <begin position="200"/>
        <end position="337"/>
    </location>
</feature>
<organism evidence="3 4">
    <name type="scientific">Fictibacillus aquaticus</name>
    <dbReference type="NCBI Taxonomy" id="2021314"/>
    <lineage>
        <taxon>Bacteria</taxon>
        <taxon>Bacillati</taxon>
        <taxon>Bacillota</taxon>
        <taxon>Bacilli</taxon>
        <taxon>Bacillales</taxon>
        <taxon>Fictibacillaceae</taxon>
        <taxon>Fictibacillus</taxon>
    </lineage>
</organism>
<feature type="domain" description="Protein-PII uridylyltransferase N-terminal" evidence="1">
    <location>
        <begin position="43"/>
        <end position="146"/>
    </location>
</feature>
<evidence type="ECO:0008006" key="5">
    <source>
        <dbReference type="Google" id="ProtNLM"/>
    </source>
</evidence>
<dbReference type="RefSeq" id="WP_094250645.1">
    <property type="nucleotide sequence ID" value="NZ_JBHLXL010000001.1"/>
</dbReference>
<comment type="caution">
    <text evidence="3">The sequence shown here is derived from an EMBL/GenBank/DDBJ whole genome shotgun (WGS) entry which is preliminary data.</text>
</comment>
<reference evidence="3 4" key="1">
    <citation type="submission" date="2017-07" db="EMBL/GenBank/DDBJ databases">
        <title>Fictibacillus sp. nov. GDSW-R2A3 Genome sequencing and assembly.</title>
        <authorList>
            <person name="Mayilraj S."/>
        </authorList>
    </citation>
    <scope>NUCLEOTIDE SEQUENCE [LARGE SCALE GENOMIC DNA]</scope>
    <source>
        <strain evidence="3 4">GDSW-R2A3</strain>
    </source>
</reference>
<evidence type="ECO:0000259" key="2">
    <source>
        <dbReference type="Pfam" id="PF10335"/>
    </source>
</evidence>
<dbReference type="GO" id="GO:0008773">
    <property type="term" value="F:[protein-PII] uridylyltransferase activity"/>
    <property type="evidence" value="ECO:0007669"/>
    <property type="project" value="InterPro"/>
</dbReference>
<evidence type="ECO:0000313" key="4">
    <source>
        <dbReference type="Proteomes" id="UP000215059"/>
    </source>
</evidence>
<dbReference type="CDD" id="cd05401">
    <property type="entry name" value="NT_GlnE_GlnD_like"/>
    <property type="match status" value="1"/>
</dbReference>
<keyword evidence="4" id="KW-1185">Reference proteome</keyword>